<sequence length="37" mass="4271">MSEKTVKLSCFIVSRPIIAVYKICFYSICLTILQVIF</sequence>
<dbReference type="AlphaFoldDB" id="A0A975BR72"/>
<keyword evidence="1" id="KW-0472">Membrane</keyword>
<dbReference type="Proteomes" id="UP000663722">
    <property type="component" value="Chromosome"/>
</dbReference>
<name>A0A975BR72_9BACT</name>
<dbReference type="KEGG" id="dmm:dnm_062570"/>
<evidence type="ECO:0000313" key="2">
    <source>
        <dbReference type="EMBL" id="QTA90196.1"/>
    </source>
</evidence>
<organism evidence="2 3">
    <name type="scientific">Desulfonema magnum</name>
    <dbReference type="NCBI Taxonomy" id="45655"/>
    <lineage>
        <taxon>Bacteria</taxon>
        <taxon>Pseudomonadati</taxon>
        <taxon>Thermodesulfobacteriota</taxon>
        <taxon>Desulfobacteria</taxon>
        <taxon>Desulfobacterales</taxon>
        <taxon>Desulfococcaceae</taxon>
        <taxon>Desulfonema</taxon>
    </lineage>
</organism>
<protein>
    <submittedName>
        <fullName evidence="2">Uncharacterized protein</fullName>
    </submittedName>
</protein>
<evidence type="ECO:0000256" key="1">
    <source>
        <dbReference type="SAM" id="Phobius"/>
    </source>
</evidence>
<keyword evidence="3" id="KW-1185">Reference proteome</keyword>
<evidence type="ECO:0000313" key="3">
    <source>
        <dbReference type="Proteomes" id="UP000663722"/>
    </source>
</evidence>
<proteinExistence type="predicted"/>
<accession>A0A975BR72</accession>
<feature type="transmembrane region" description="Helical" evidence="1">
    <location>
        <begin position="12"/>
        <end position="36"/>
    </location>
</feature>
<keyword evidence="1" id="KW-1133">Transmembrane helix</keyword>
<reference evidence="2" key="1">
    <citation type="journal article" date="2021" name="Microb. Physiol.">
        <title>Proteogenomic Insights into the Physiology of Marine, Sulfate-Reducing, Filamentous Desulfonema limicola and Desulfonema magnum.</title>
        <authorList>
            <person name="Schnaars V."/>
            <person name="Wohlbrand L."/>
            <person name="Scheve S."/>
            <person name="Hinrichs C."/>
            <person name="Reinhardt R."/>
            <person name="Rabus R."/>
        </authorList>
    </citation>
    <scope>NUCLEOTIDE SEQUENCE</scope>
    <source>
        <strain evidence="2">4be13</strain>
    </source>
</reference>
<dbReference type="EMBL" id="CP061800">
    <property type="protein sequence ID" value="QTA90196.1"/>
    <property type="molecule type" value="Genomic_DNA"/>
</dbReference>
<gene>
    <name evidence="2" type="ORF">dnm_062570</name>
</gene>
<keyword evidence="1" id="KW-0812">Transmembrane</keyword>